<reference evidence="2" key="2">
    <citation type="submission" date="2025-08" db="UniProtKB">
        <authorList>
            <consortium name="RefSeq"/>
        </authorList>
    </citation>
    <scope>IDENTIFICATION</scope>
    <source>
        <tissue evidence="2">Leaf</tissue>
    </source>
</reference>
<reference evidence="1" key="1">
    <citation type="journal article" date="2014" name="Nat. Commun.">
        <title>The tobacco genome sequence and its comparison with those of tomato and potato.</title>
        <authorList>
            <person name="Sierro N."/>
            <person name="Battey J.N."/>
            <person name="Ouadi S."/>
            <person name="Bakaher N."/>
            <person name="Bovet L."/>
            <person name="Willig A."/>
            <person name="Goepfert S."/>
            <person name="Peitsch M.C."/>
            <person name="Ivanov N.V."/>
        </authorList>
    </citation>
    <scope>NUCLEOTIDE SEQUENCE [LARGE SCALE GENOMIC DNA]</scope>
</reference>
<dbReference type="RefSeq" id="XP_075093087.1">
    <property type="nucleotide sequence ID" value="XM_075236986.1"/>
</dbReference>
<evidence type="ECO:0000313" key="2">
    <source>
        <dbReference type="RefSeq" id="XP_075093087.1"/>
    </source>
</evidence>
<gene>
    <name evidence="2" type="primary">LOC107802075</name>
</gene>
<protein>
    <submittedName>
        <fullName evidence="2">Uncharacterized protein LOC107802075 isoform X3</fullName>
    </submittedName>
</protein>
<dbReference type="Proteomes" id="UP000790787">
    <property type="component" value="Chromosome 18"/>
</dbReference>
<organism evidence="1 2">
    <name type="scientific">Nicotiana tabacum</name>
    <name type="common">Common tobacco</name>
    <dbReference type="NCBI Taxonomy" id="4097"/>
    <lineage>
        <taxon>Eukaryota</taxon>
        <taxon>Viridiplantae</taxon>
        <taxon>Streptophyta</taxon>
        <taxon>Embryophyta</taxon>
        <taxon>Tracheophyta</taxon>
        <taxon>Spermatophyta</taxon>
        <taxon>Magnoliopsida</taxon>
        <taxon>eudicotyledons</taxon>
        <taxon>Gunneridae</taxon>
        <taxon>Pentapetalae</taxon>
        <taxon>asterids</taxon>
        <taxon>lamiids</taxon>
        <taxon>Solanales</taxon>
        <taxon>Solanaceae</taxon>
        <taxon>Nicotianoideae</taxon>
        <taxon>Nicotianeae</taxon>
        <taxon>Nicotiana</taxon>
    </lineage>
</organism>
<name>A0AC58T767_TOBAC</name>
<accession>A0AC58T767</accession>
<evidence type="ECO:0000313" key="1">
    <source>
        <dbReference type="Proteomes" id="UP000790787"/>
    </source>
</evidence>
<keyword evidence="1" id="KW-1185">Reference proteome</keyword>
<sequence>MAKLQKTMSSKAVAERNLEEKGSDVSEKLVTNKVKHLKVNVIRIENNMKGLLERPKQLKSADVAVHNSTLWRGTCNKRCSGETAMAAHLNGRKHKTTLQKTMSSKAVAGSYLEETRFDVPEKLIANKVLIDRQVQLPHHSRLSSSAVIGEIPSPDLPWSWYAIFVIDIMGMSGPCSGYVATLMFF</sequence>
<proteinExistence type="predicted"/>